<evidence type="ECO:0000313" key="9">
    <source>
        <dbReference type="EMBL" id="SFS36228.1"/>
    </source>
</evidence>
<sequence>MKKYIVFIVIFIAGLALGYIFFGNQSTAAEDGHDHAGEQADQMWTCSMHPQIMQPEPGACPICGMDLIPADAAADGLAANQFKMTSNAMALANIQTAVVGEVNADGMLRLSGKIKESEKANATQTVHFSGRIEKLYVNFTGEQVKRGQLLALIYSPELLSAQQELITAAKLKESQPQLYKAVKNKLKFWKLSDKQIEDIAASGKVKENIPVYANASGVVTEKMVEEGDYVKQGQVLYKVSDLGTVWAEFDAYENQIASLKKGQTITIRTKAYPNEEFEAKVSFIDPVLNSTTRTVTVRADLRNKNGLFKPGMFVEGAFEGVEQSGKSFISVPKSAVLWTGKRSLVYVKAGKDEPVFEMREVTIGSTSGDSYVITKGLEFGDEVVINGTFTVDAAAQLQGKKSMMNHEDGMSMEMTLTTGFQEDFMPVMEAYLKLKDVLVASNAGQAQGEAKNALGALSDIKTASLGKMEQQHVDVIRKMLETVSNSKDLETQRSHFKILSENMIAMVSNFQELQDTLYVQYCPMADSNQGAYWLSKEDKVLNPYYGDAMLSCGEVTKTIQ</sequence>
<name>A0A1I6P802_9FLAO</name>
<accession>A0A1I6P802</accession>
<feature type="domain" description="DUF3347" evidence="3">
    <location>
        <begin position="427"/>
        <end position="514"/>
    </location>
</feature>
<dbReference type="Pfam" id="PF25975">
    <property type="entry name" value="CzcB_C"/>
    <property type="match status" value="1"/>
</dbReference>
<evidence type="ECO:0000259" key="5">
    <source>
        <dbReference type="Pfam" id="PF25869"/>
    </source>
</evidence>
<dbReference type="GO" id="GO:0015679">
    <property type="term" value="P:plasma membrane copper ion transport"/>
    <property type="evidence" value="ECO:0007669"/>
    <property type="project" value="TreeGrafter"/>
</dbReference>
<dbReference type="GO" id="GO:0060003">
    <property type="term" value="P:copper ion export"/>
    <property type="evidence" value="ECO:0007669"/>
    <property type="project" value="TreeGrafter"/>
</dbReference>
<dbReference type="InterPro" id="IPR051909">
    <property type="entry name" value="MFP_Cation_Efflux"/>
</dbReference>
<dbReference type="Gene3D" id="2.40.420.20">
    <property type="match status" value="1"/>
</dbReference>
<dbReference type="PANTHER" id="PTHR30097:SF4">
    <property type="entry name" value="SLR6042 PROTEIN"/>
    <property type="match status" value="1"/>
</dbReference>
<feature type="domain" description="CzcB-like C-terminal circularly permuted SH3-like" evidence="8">
    <location>
        <begin position="329"/>
        <end position="391"/>
    </location>
</feature>
<dbReference type="InterPro" id="IPR006143">
    <property type="entry name" value="RND_pump_MFP"/>
</dbReference>
<dbReference type="InterPro" id="IPR058791">
    <property type="entry name" value="3HB_CusB"/>
</dbReference>
<feature type="domain" description="CusB-like three alpha-helical bundle" evidence="5">
    <location>
        <begin position="157"/>
        <end position="206"/>
    </location>
</feature>
<evidence type="ECO:0000259" key="6">
    <source>
        <dbReference type="Pfam" id="PF25919"/>
    </source>
</evidence>
<evidence type="ECO:0000259" key="7">
    <source>
        <dbReference type="Pfam" id="PF25954"/>
    </source>
</evidence>
<dbReference type="Pfam" id="PF25869">
    <property type="entry name" value="3HB_CusB"/>
    <property type="match status" value="1"/>
</dbReference>
<dbReference type="OrthoDB" id="9806939at2"/>
<dbReference type="AlphaFoldDB" id="A0A1I6P802"/>
<dbReference type="EMBL" id="FPAG01000001">
    <property type="protein sequence ID" value="SFS36228.1"/>
    <property type="molecule type" value="Genomic_DNA"/>
</dbReference>
<dbReference type="InterPro" id="IPR021782">
    <property type="entry name" value="DUF3347"/>
</dbReference>
<dbReference type="Pfam" id="PF25954">
    <property type="entry name" value="Beta-barrel_RND_2"/>
    <property type="match status" value="1"/>
</dbReference>
<dbReference type="Proteomes" id="UP000183209">
    <property type="component" value="Unassembled WGS sequence"/>
</dbReference>
<evidence type="ECO:0000259" key="4">
    <source>
        <dbReference type="Pfam" id="PF19335"/>
    </source>
</evidence>
<protein>
    <submittedName>
        <fullName evidence="9">Membrane fusion protein, Cu(I)/Ag(I) efflux system</fullName>
    </submittedName>
</protein>
<proteinExistence type="inferred from homology"/>
<dbReference type="FunFam" id="2.40.30.170:FF:000010">
    <property type="entry name" value="Efflux RND transporter periplasmic adaptor subunit"/>
    <property type="match status" value="1"/>
</dbReference>
<feature type="domain" description="CusB-like barrel-sandwich hybrid" evidence="6">
    <location>
        <begin position="128"/>
        <end position="239"/>
    </location>
</feature>
<dbReference type="InterPro" id="IPR045800">
    <property type="entry name" value="HMBD"/>
</dbReference>
<dbReference type="InterPro" id="IPR058649">
    <property type="entry name" value="CzcB_C"/>
</dbReference>
<dbReference type="GO" id="GO:0022857">
    <property type="term" value="F:transmembrane transporter activity"/>
    <property type="evidence" value="ECO:0007669"/>
    <property type="project" value="InterPro"/>
</dbReference>
<dbReference type="RefSeq" id="WP_038268809.1">
    <property type="nucleotide sequence ID" value="NZ_FPAG01000001.1"/>
</dbReference>
<dbReference type="Pfam" id="PF25919">
    <property type="entry name" value="BSH_CusB"/>
    <property type="match status" value="1"/>
</dbReference>
<dbReference type="GO" id="GO:0030288">
    <property type="term" value="C:outer membrane-bounded periplasmic space"/>
    <property type="evidence" value="ECO:0007669"/>
    <property type="project" value="TreeGrafter"/>
</dbReference>
<dbReference type="Gene3D" id="2.40.30.170">
    <property type="match status" value="1"/>
</dbReference>
<dbReference type="SUPFAM" id="SSF111369">
    <property type="entry name" value="HlyD-like secretion proteins"/>
    <property type="match status" value="1"/>
</dbReference>
<dbReference type="PANTHER" id="PTHR30097">
    <property type="entry name" value="CATION EFFLUX SYSTEM PROTEIN CUSB"/>
    <property type="match status" value="1"/>
</dbReference>
<evidence type="ECO:0000256" key="1">
    <source>
        <dbReference type="ARBA" id="ARBA00009477"/>
    </source>
</evidence>
<dbReference type="Gene3D" id="6.10.140.730">
    <property type="match status" value="1"/>
</dbReference>
<evidence type="ECO:0000313" key="10">
    <source>
        <dbReference type="Proteomes" id="UP000183209"/>
    </source>
</evidence>
<feature type="domain" description="CusB-like beta-barrel" evidence="7">
    <location>
        <begin position="244"/>
        <end position="319"/>
    </location>
</feature>
<dbReference type="InterPro" id="IPR058790">
    <property type="entry name" value="BSH_CusB"/>
</dbReference>
<dbReference type="Pfam" id="PF19335">
    <property type="entry name" value="HMBD"/>
    <property type="match status" value="1"/>
</dbReference>
<comment type="similarity">
    <text evidence="1">Belongs to the membrane fusion protein (MFP) (TC 8.A.1) family.</text>
</comment>
<reference evidence="9 10" key="1">
    <citation type="submission" date="2016-10" db="EMBL/GenBank/DDBJ databases">
        <authorList>
            <person name="de Groot N.N."/>
        </authorList>
    </citation>
    <scope>NUCLEOTIDE SEQUENCE [LARGE SCALE GENOMIC DNA]</scope>
    <source>
        <strain evidence="9 10">CGMCC 1.6114</strain>
    </source>
</reference>
<dbReference type="Pfam" id="PF11827">
    <property type="entry name" value="DUF3347"/>
    <property type="match status" value="1"/>
</dbReference>
<gene>
    <name evidence="9" type="ORF">SAMN04487906_0158</name>
</gene>
<evidence type="ECO:0000256" key="2">
    <source>
        <dbReference type="ARBA" id="ARBA00022448"/>
    </source>
</evidence>
<organism evidence="9 10">
    <name type="scientific">Zhouia amylolytica</name>
    <dbReference type="NCBI Taxonomy" id="376730"/>
    <lineage>
        <taxon>Bacteria</taxon>
        <taxon>Pseudomonadati</taxon>
        <taxon>Bacteroidota</taxon>
        <taxon>Flavobacteriia</taxon>
        <taxon>Flavobacteriales</taxon>
        <taxon>Flavobacteriaceae</taxon>
        <taxon>Zhouia</taxon>
    </lineage>
</organism>
<evidence type="ECO:0000259" key="8">
    <source>
        <dbReference type="Pfam" id="PF25975"/>
    </source>
</evidence>
<dbReference type="NCBIfam" id="TIGR01730">
    <property type="entry name" value="RND_mfp"/>
    <property type="match status" value="1"/>
</dbReference>
<dbReference type="GO" id="GO:0046914">
    <property type="term" value="F:transition metal ion binding"/>
    <property type="evidence" value="ECO:0007669"/>
    <property type="project" value="TreeGrafter"/>
</dbReference>
<feature type="domain" description="Heavy metal binding" evidence="4">
    <location>
        <begin position="44"/>
        <end position="70"/>
    </location>
</feature>
<keyword evidence="2" id="KW-0813">Transport</keyword>
<dbReference type="GO" id="GO:0016020">
    <property type="term" value="C:membrane"/>
    <property type="evidence" value="ECO:0007669"/>
    <property type="project" value="InterPro"/>
</dbReference>
<dbReference type="InterPro" id="IPR058792">
    <property type="entry name" value="Beta-barrel_RND_2"/>
</dbReference>
<evidence type="ECO:0000259" key="3">
    <source>
        <dbReference type="Pfam" id="PF11827"/>
    </source>
</evidence>